<accession>A0ACC0L933</accession>
<protein>
    <submittedName>
        <fullName evidence="1">Uncharacterized protein</fullName>
    </submittedName>
</protein>
<sequence length="500" mass="55567">MVEGVGALSLSMSTSKKEETNLRRFHNKLRAGTNVIFNPWGLIMEVEVISRERIKPSSPTPSHLKTHKISLLDQLFPPVHVPLVFFYLNTQTTSPIPDVVSKTSVSLKQSLAKTLTLFYPFAGKIKDHLAVDCNDEGVCYVEARVDNNLSEFLSKPDVRLIQHFLPHDQSMDQMYPTGISLVMIQVNFFKCGGMALGMYCCHRIIDGPTCIKFLRAWAGTAQGSGTEVIPRFVPCNSLFPQNPSLPKDSTLLMWPLMFNQSKYVTRRFLYDASALNSLKAKLASSSFVPTRVEALLGLIWKCAISASKSRFGFQRPSVLSLAVSLRSKFFPPPSQFAMGNLLWSAVAQSKADTGTELHHLVRNLRDAISKIDGGFVRGIQGGEGFSKVTECLKELRELYSNEGANYYACTSTCNLGMYEADFGWGKPIWVSLGGNEDPMVMNLIYLLDTRSGGGIEAWVNLSEEDMAEFERDPELLAFTSFDPSPFHINTPSSHAVCARM</sequence>
<dbReference type="Proteomes" id="UP001062846">
    <property type="component" value="Chromosome 13"/>
</dbReference>
<evidence type="ECO:0000313" key="1">
    <source>
        <dbReference type="EMBL" id="KAI8524914.1"/>
    </source>
</evidence>
<organism evidence="1 2">
    <name type="scientific">Rhododendron molle</name>
    <name type="common">Chinese azalea</name>
    <name type="synonym">Azalea mollis</name>
    <dbReference type="NCBI Taxonomy" id="49168"/>
    <lineage>
        <taxon>Eukaryota</taxon>
        <taxon>Viridiplantae</taxon>
        <taxon>Streptophyta</taxon>
        <taxon>Embryophyta</taxon>
        <taxon>Tracheophyta</taxon>
        <taxon>Spermatophyta</taxon>
        <taxon>Magnoliopsida</taxon>
        <taxon>eudicotyledons</taxon>
        <taxon>Gunneridae</taxon>
        <taxon>Pentapetalae</taxon>
        <taxon>asterids</taxon>
        <taxon>Ericales</taxon>
        <taxon>Ericaceae</taxon>
        <taxon>Ericoideae</taxon>
        <taxon>Rhodoreae</taxon>
        <taxon>Rhododendron</taxon>
    </lineage>
</organism>
<evidence type="ECO:0000313" key="2">
    <source>
        <dbReference type="Proteomes" id="UP001062846"/>
    </source>
</evidence>
<keyword evidence="2" id="KW-1185">Reference proteome</keyword>
<proteinExistence type="predicted"/>
<name>A0ACC0L933_RHOML</name>
<dbReference type="EMBL" id="CM046400">
    <property type="protein sequence ID" value="KAI8524914.1"/>
    <property type="molecule type" value="Genomic_DNA"/>
</dbReference>
<reference evidence="1" key="1">
    <citation type="submission" date="2022-02" db="EMBL/GenBank/DDBJ databases">
        <title>Plant Genome Project.</title>
        <authorList>
            <person name="Zhang R.-G."/>
        </authorList>
    </citation>
    <scope>NUCLEOTIDE SEQUENCE</scope>
    <source>
        <strain evidence="1">AT1</strain>
    </source>
</reference>
<comment type="caution">
    <text evidence="1">The sequence shown here is derived from an EMBL/GenBank/DDBJ whole genome shotgun (WGS) entry which is preliminary data.</text>
</comment>
<gene>
    <name evidence="1" type="ORF">RHMOL_Rhmol13G0186500</name>
</gene>